<keyword evidence="2" id="KW-0418">Kinase</keyword>
<dbReference type="SUPFAM" id="SSF52009">
    <property type="entry name" value="Phosphohistidine domain"/>
    <property type="match status" value="1"/>
</dbReference>
<dbReference type="PANTHER" id="PTHR43615:SF1">
    <property type="entry name" value="PPDK_N DOMAIN-CONTAINING PROTEIN"/>
    <property type="match status" value="1"/>
</dbReference>
<dbReference type="GO" id="GO:0016301">
    <property type="term" value="F:kinase activity"/>
    <property type="evidence" value="ECO:0007669"/>
    <property type="project" value="UniProtKB-KW"/>
</dbReference>
<evidence type="ECO:0000313" key="3">
    <source>
        <dbReference type="Proteomes" id="UP000295345"/>
    </source>
</evidence>
<protein>
    <submittedName>
        <fullName evidence="2">Pyruvate phosphate dikinase</fullName>
    </submittedName>
</protein>
<dbReference type="RefSeq" id="WP_243745049.1">
    <property type="nucleotide sequence ID" value="NZ_SMKI01000282.1"/>
</dbReference>
<dbReference type="EMBL" id="SMKI01000282">
    <property type="protein sequence ID" value="TDC71403.1"/>
    <property type="molecule type" value="Genomic_DNA"/>
</dbReference>
<name>A0A4R4T9K6_9ACTN</name>
<organism evidence="2 3">
    <name type="scientific">Streptomyces hainanensis</name>
    <dbReference type="NCBI Taxonomy" id="402648"/>
    <lineage>
        <taxon>Bacteria</taxon>
        <taxon>Bacillati</taxon>
        <taxon>Actinomycetota</taxon>
        <taxon>Actinomycetes</taxon>
        <taxon>Kitasatosporales</taxon>
        <taxon>Streptomycetaceae</taxon>
        <taxon>Streptomyces</taxon>
    </lineage>
</organism>
<dbReference type="AlphaFoldDB" id="A0A4R4T9K6"/>
<dbReference type="InterPro" id="IPR008279">
    <property type="entry name" value="PEP-util_enz_mobile_dom"/>
</dbReference>
<accession>A0A4R4T9K6</accession>
<keyword evidence="2" id="KW-0808">Transferase</keyword>
<keyword evidence="3" id="KW-1185">Reference proteome</keyword>
<reference evidence="2 3" key="1">
    <citation type="submission" date="2019-03" db="EMBL/GenBank/DDBJ databases">
        <title>Draft genome sequences of novel Actinobacteria.</title>
        <authorList>
            <person name="Sahin N."/>
            <person name="Ay H."/>
            <person name="Saygin H."/>
        </authorList>
    </citation>
    <scope>NUCLEOTIDE SEQUENCE [LARGE SCALE GENOMIC DNA]</scope>
    <source>
        <strain evidence="2 3">DSM 41900</strain>
    </source>
</reference>
<feature type="domain" description="PEP-utilising enzyme mobile" evidence="1">
    <location>
        <begin position="49"/>
        <end position="118"/>
    </location>
</feature>
<evidence type="ECO:0000259" key="1">
    <source>
        <dbReference type="Pfam" id="PF00391"/>
    </source>
</evidence>
<dbReference type="Gene3D" id="3.50.30.10">
    <property type="entry name" value="Phosphohistidine domain"/>
    <property type="match status" value="1"/>
</dbReference>
<dbReference type="InterPro" id="IPR036637">
    <property type="entry name" value="Phosphohistidine_dom_sf"/>
</dbReference>
<evidence type="ECO:0000313" key="2">
    <source>
        <dbReference type="EMBL" id="TDC71403.1"/>
    </source>
</evidence>
<sequence length="126" mass="12464">GVPLPDRFRVAEGGVVVTEGTRGPAAGRGVTGGRITGVAWDGTAEPPPGGAVLVVRHLDPTLAPLLPSLAALVAQTGSPLSHLAVLARELGLPTVTGAADAVRRFPPGTPLLVDGGTGEVAEVGRS</sequence>
<dbReference type="InterPro" id="IPR051549">
    <property type="entry name" value="PEP_Utilizing_Enz"/>
</dbReference>
<gene>
    <name evidence="2" type="ORF">E1283_23550</name>
</gene>
<feature type="non-terminal residue" evidence="2">
    <location>
        <position position="1"/>
    </location>
</feature>
<dbReference type="Pfam" id="PF00391">
    <property type="entry name" value="PEP-utilizers"/>
    <property type="match status" value="1"/>
</dbReference>
<dbReference type="PANTHER" id="PTHR43615">
    <property type="entry name" value="PHOSPHOENOLPYRUVATE SYNTHASE-RELATED"/>
    <property type="match status" value="1"/>
</dbReference>
<keyword evidence="2" id="KW-0670">Pyruvate</keyword>
<comment type="caution">
    <text evidence="2">The sequence shown here is derived from an EMBL/GenBank/DDBJ whole genome shotgun (WGS) entry which is preliminary data.</text>
</comment>
<proteinExistence type="predicted"/>
<dbReference type="Proteomes" id="UP000295345">
    <property type="component" value="Unassembled WGS sequence"/>
</dbReference>